<evidence type="ECO:0000313" key="2">
    <source>
        <dbReference type="Proteomes" id="UP000250928"/>
    </source>
</evidence>
<dbReference type="EMBL" id="PQCO01000225">
    <property type="protein sequence ID" value="PUE00348.1"/>
    <property type="molecule type" value="Genomic_DNA"/>
</dbReference>
<dbReference type="InterPro" id="IPR012434">
    <property type="entry name" value="DUF1631"/>
</dbReference>
<proteinExistence type="predicted"/>
<dbReference type="Pfam" id="PF07793">
    <property type="entry name" value="DUF1631"/>
    <property type="match status" value="1"/>
</dbReference>
<reference evidence="1 2" key="1">
    <citation type="submission" date="2018-01" db="EMBL/GenBank/DDBJ databases">
        <title>Novel co-symbiosis in the lucinid bivalve Phacoides pectinatus.</title>
        <authorList>
            <person name="Lim S.J."/>
            <person name="Davis B.G."/>
            <person name="Gill D.E."/>
            <person name="Engel A.S."/>
            <person name="Anderson L.C."/>
            <person name="Campbell B.J."/>
        </authorList>
    </citation>
    <scope>NUCLEOTIDE SEQUENCE [LARGE SCALE GENOMIC DNA]</scope>
    <source>
        <strain evidence="1">N3_P5</strain>
    </source>
</reference>
<evidence type="ECO:0000313" key="1">
    <source>
        <dbReference type="EMBL" id="PUE00348.1"/>
    </source>
</evidence>
<name>A0A6N4DU12_9GAMM</name>
<gene>
    <name evidence="1" type="ORF">C3L24_09435</name>
</gene>
<dbReference type="Proteomes" id="UP000250928">
    <property type="component" value="Unassembled WGS sequence"/>
</dbReference>
<evidence type="ECO:0008006" key="3">
    <source>
        <dbReference type="Google" id="ProtNLM"/>
    </source>
</evidence>
<organism evidence="1 2">
    <name type="scientific">Candidatus Sedimenticola endophacoides</name>
    <dbReference type="NCBI Taxonomy" id="2548426"/>
    <lineage>
        <taxon>Bacteria</taxon>
        <taxon>Pseudomonadati</taxon>
        <taxon>Pseudomonadota</taxon>
        <taxon>Gammaproteobacteria</taxon>
        <taxon>Chromatiales</taxon>
        <taxon>Sedimenticolaceae</taxon>
        <taxon>Sedimenticola</taxon>
    </lineage>
</organism>
<protein>
    <recommendedName>
        <fullName evidence="3">DUF1631 domain-containing protein</fullName>
    </recommendedName>
</protein>
<comment type="caution">
    <text evidence="1">The sequence shown here is derived from an EMBL/GenBank/DDBJ whole genome shotgun (WGS) entry which is preliminary data.</text>
</comment>
<sequence length="719" mass="80771">MIEMMAYQDNVVSLRDSSRDSASFSARPEFLRTVNACRQALLKTLPVLNAEFYANLDDALFKLADKAVSNTAQSRYFDTMRELRKQRDAMESRFNSSLLQHFDHFWRDGPSHQEADQLIHAFDCNEALLVAEADLEEELAVDNMVAKGEKAFFREIYALNERFAYIAYGAQVDSQKNPVAPAAIAAAFKGAALEFCQDVELRLLLFKRFELDVVLRIGAVYEEINGLLSRAGVLPNLSRHVVQRAPGGGAESGGQVEPEEMALFRVLQETLGRRREQSVETKLPGATLATADQVCDLLSGLQMRALSAGPAQPDIGALVRQELSVNARFVSQIEADTIDVIAMIFDFILDKSDLPDALAVLLARLQIPMLKVAIQDKRFFSNKTHPARRLLNSLARAAAHLNRSGDRGESALYAKVEEVVRRVVNEFDNDVRLFTELHEQFDAFLEGELQSSAGTEKRASETIQGREKLVYARQRVDQEIANSLAQVRSLPRDVVDLINGPWRDVLVLTLLRKGENSDDWRRAVLLIRSLVWSVQPKIARVERQSLLRAIPNLLKGLRNGLHEIAFDRHKMSAIFKRLQGYHLLCLRGDVPPRVIDGAQIKQLLERKRKEFDVVSEAPSHDLPGERFLDQADSLKVGDWINLLGKDGVTRRAKLSWRSEITGACLFVNHKGMKVSELRVETLARNLRDGKAKLLQDVNVPLTDRALNALFPDLPRALSD</sequence>
<accession>A0A6N4DU12</accession>
<dbReference type="AlphaFoldDB" id="A0A6N4DU12"/>